<protein>
    <recommendedName>
        <fullName evidence="4">SsuA/THI5-like domain-containing protein</fullName>
    </recommendedName>
</protein>
<dbReference type="EMBL" id="LAZR01067270">
    <property type="protein sequence ID" value="KKK51926.1"/>
    <property type="molecule type" value="Genomic_DNA"/>
</dbReference>
<comment type="similarity">
    <text evidence="2">Belongs to the bacterial solute-binding protein SsuA/TauA family.</text>
</comment>
<dbReference type="GO" id="GO:0042597">
    <property type="term" value="C:periplasmic space"/>
    <property type="evidence" value="ECO:0007669"/>
    <property type="project" value="UniProtKB-SubCell"/>
</dbReference>
<dbReference type="AlphaFoldDB" id="A0A0F8YVA6"/>
<reference evidence="5" key="1">
    <citation type="journal article" date="2015" name="Nature">
        <title>Complex archaea that bridge the gap between prokaryotes and eukaryotes.</title>
        <authorList>
            <person name="Spang A."/>
            <person name="Saw J.H."/>
            <person name="Jorgensen S.L."/>
            <person name="Zaremba-Niedzwiedzka K."/>
            <person name="Martijn J."/>
            <person name="Lind A.E."/>
            <person name="van Eijk R."/>
            <person name="Schleper C."/>
            <person name="Guy L."/>
            <person name="Ettema T.J."/>
        </authorList>
    </citation>
    <scope>NUCLEOTIDE SEQUENCE</scope>
</reference>
<accession>A0A0F8YVA6</accession>
<dbReference type="GO" id="GO:0042918">
    <property type="term" value="P:alkanesulfonate transmembrane transport"/>
    <property type="evidence" value="ECO:0007669"/>
    <property type="project" value="TreeGrafter"/>
</dbReference>
<dbReference type="SUPFAM" id="SSF53850">
    <property type="entry name" value="Periplasmic binding protein-like II"/>
    <property type="match status" value="1"/>
</dbReference>
<dbReference type="Pfam" id="PF09084">
    <property type="entry name" value="NMT1"/>
    <property type="match status" value="1"/>
</dbReference>
<feature type="domain" description="SsuA/THI5-like" evidence="4">
    <location>
        <begin position="1"/>
        <end position="103"/>
    </location>
</feature>
<dbReference type="PANTHER" id="PTHR30024">
    <property type="entry name" value="ALIPHATIC SULFONATES-BINDING PROTEIN-RELATED"/>
    <property type="match status" value="1"/>
</dbReference>
<feature type="non-terminal residue" evidence="5">
    <location>
        <position position="1"/>
    </location>
</feature>
<dbReference type="PANTHER" id="PTHR30024:SF47">
    <property type="entry name" value="TAURINE-BINDING PERIPLASMIC PROTEIN"/>
    <property type="match status" value="1"/>
</dbReference>
<proteinExistence type="inferred from homology"/>
<dbReference type="InterPro" id="IPR015168">
    <property type="entry name" value="SsuA/THI5"/>
</dbReference>
<sequence length="116" mass="12761">FEEEGIDLEIKQFGSGKASFLAMLKGESVDISAVADTPIVFSSFNREDFQILAGMYTSYDDKVIARKDKGINSIADLQGKKVGLTKGTNAQFVLDLLLNYKGILSSFRSGVNITRW</sequence>
<gene>
    <name evidence="5" type="ORF">LCGC14_3110050</name>
</gene>
<comment type="subcellular location">
    <subcellularLocation>
        <location evidence="1">Periplasm</location>
    </subcellularLocation>
</comment>
<evidence type="ECO:0000259" key="4">
    <source>
        <dbReference type="Pfam" id="PF09084"/>
    </source>
</evidence>
<dbReference type="Gene3D" id="3.40.190.10">
    <property type="entry name" value="Periplasmic binding protein-like II"/>
    <property type="match status" value="1"/>
</dbReference>
<evidence type="ECO:0000256" key="1">
    <source>
        <dbReference type="ARBA" id="ARBA00004418"/>
    </source>
</evidence>
<organism evidence="5">
    <name type="scientific">marine sediment metagenome</name>
    <dbReference type="NCBI Taxonomy" id="412755"/>
    <lineage>
        <taxon>unclassified sequences</taxon>
        <taxon>metagenomes</taxon>
        <taxon>ecological metagenomes</taxon>
    </lineage>
</organism>
<keyword evidence="3" id="KW-0732">Signal</keyword>
<comment type="caution">
    <text evidence="5">The sequence shown here is derived from an EMBL/GenBank/DDBJ whole genome shotgun (WGS) entry which is preliminary data.</text>
</comment>
<evidence type="ECO:0000256" key="2">
    <source>
        <dbReference type="ARBA" id="ARBA00010742"/>
    </source>
</evidence>
<evidence type="ECO:0000313" key="5">
    <source>
        <dbReference type="EMBL" id="KKK51926.1"/>
    </source>
</evidence>
<name>A0A0F8YVA6_9ZZZZ</name>
<evidence type="ECO:0000256" key="3">
    <source>
        <dbReference type="ARBA" id="ARBA00022729"/>
    </source>
</evidence>